<protein>
    <submittedName>
        <fullName evidence="1">Uncharacterized protein</fullName>
    </submittedName>
</protein>
<name>A0A1V4I3R0_NITVU</name>
<dbReference type="AlphaFoldDB" id="A0A1V4I3R0"/>
<gene>
    <name evidence="1" type="ORF">B2M20_01445</name>
</gene>
<keyword evidence="2" id="KW-1185">Reference proteome</keyword>
<evidence type="ECO:0000313" key="2">
    <source>
        <dbReference type="Proteomes" id="UP000189940"/>
    </source>
</evidence>
<dbReference type="EMBL" id="MWPQ01000004">
    <property type="protein sequence ID" value="OPH84432.1"/>
    <property type="molecule type" value="Genomic_DNA"/>
</dbReference>
<evidence type="ECO:0000313" key="1">
    <source>
        <dbReference type="EMBL" id="OPH84432.1"/>
    </source>
</evidence>
<reference evidence="1 2" key="1">
    <citation type="submission" date="2017-02" db="EMBL/GenBank/DDBJ databases">
        <title>Genome sequence of the nitrite-oxidizing bacterium Nitrobacter vulgaris strain Ab1.</title>
        <authorList>
            <person name="Mellbye B.L."/>
            <person name="Davis E.W."/>
            <person name="Spieck E."/>
            <person name="Chang J.H."/>
            <person name="Bottomley P.J."/>
            <person name="Sayavedra-Soto L.A."/>
        </authorList>
    </citation>
    <scope>NUCLEOTIDE SEQUENCE [LARGE SCALE GENOMIC DNA]</scope>
    <source>
        <strain evidence="1 2">Ab1</strain>
    </source>
</reference>
<sequence length="77" mass="8574">MKILSFRHGRGEGRRFGNFDAEVAPGIIINQLALIRRPDGQFRVFGNGKGVFLKRHAEQELIELALAASQTCGRHAE</sequence>
<comment type="caution">
    <text evidence="1">The sequence shown here is derived from an EMBL/GenBank/DDBJ whole genome shotgun (WGS) entry which is preliminary data.</text>
</comment>
<dbReference type="STRING" id="29421.B2M20_01445"/>
<dbReference type="Proteomes" id="UP000189940">
    <property type="component" value="Unassembled WGS sequence"/>
</dbReference>
<organism evidence="1 2">
    <name type="scientific">Nitrobacter vulgaris</name>
    <dbReference type="NCBI Taxonomy" id="29421"/>
    <lineage>
        <taxon>Bacteria</taxon>
        <taxon>Pseudomonadati</taxon>
        <taxon>Pseudomonadota</taxon>
        <taxon>Alphaproteobacteria</taxon>
        <taxon>Hyphomicrobiales</taxon>
        <taxon>Nitrobacteraceae</taxon>
        <taxon>Nitrobacter</taxon>
    </lineage>
</organism>
<accession>A0A1V4I3R0</accession>
<proteinExistence type="predicted"/>